<dbReference type="AlphaFoldDB" id="A0A8J8KFI7"/>
<gene>
    <name evidence="1" type="ORF">HT576_08510</name>
    <name evidence="2" type="ORF">HTZ84_12515</name>
</gene>
<dbReference type="OrthoDB" id="182160at2157"/>
<dbReference type="RefSeq" id="WP_174680986.1">
    <property type="nucleotide sequence ID" value="NZ_JABUQZ010000001.1"/>
</dbReference>
<dbReference type="EMBL" id="JABUQZ010000001">
    <property type="protein sequence ID" value="NUC73125.1"/>
    <property type="molecule type" value="Genomic_DNA"/>
</dbReference>
<dbReference type="Proteomes" id="UP000728647">
    <property type="component" value="Unassembled WGS sequence"/>
</dbReference>
<evidence type="ECO:0000313" key="3">
    <source>
        <dbReference type="Proteomes" id="UP000728647"/>
    </source>
</evidence>
<dbReference type="EMBL" id="JABURA010000001">
    <property type="protein sequence ID" value="NUB91062.1"/>
    <property type="molecule type" value="Genomic_DNA"/>
</dbReference>
<reference evidence="1 4" key="1">
    <citation type="submission" date="2020-06" db="EMBL/GenBank/DDBJ databases">
        <title>Haloterrigena sp. nov., an extremely halophilic archaeon isolated from a saline sediment.</title>
        <authorList>
            <person name="Liu B.-B."/>
        </authorList>
    </citation>
    <scope>NUCLEOTIDE SEQUENCE</scope>
    <source>
        <strain evidence="1">SYSU A121-1</strain>
        <strain evidence="2 4">SYSU A558-1</strain>
    </source>
</reference>
<keyword evidence="4" id="KW-1185">Reference proteome</keyword>
<evidence type="ECO:0000313" key="1">
    <source>
        <dbReference type="EMBL" id="NUB91062.1"/>
    </source>
</evidence>
<evidence type="ECO:0000313" key="2">
    <source>
        <dbReference type="EMBL" id="NUC73125.1"/>
    </source>
</evidence>
<protein>
    <submittedName>
        <fullName evidence="1">Uncharacterized protein</fullName>
    </submittedName>
</protein>
<comment type="caution">
    <text evidence="1">The sequence shown here is derived from an EMBL/GenBank/DDBJ whole genome shotgun (WGS) entry which is preliminary data.</text>
</comment>
<proteinExistence type="predicted"/>
<sequence length="52" mass="6050">MSTTSAVFCYVCNEEMVLDEDLEHHLVYRHKPRELAKQLVAEWEAEELGEAV</sequence>
<evidence type="ECO:0000313" key="4">
    <source>
        <dbReference type="Proteomes" id="UP001016761"/>
    </source>
</evidence>
<accession>A0A8J8KFI7</accession>
<name>A0A8J8KFI7_9EURY</name>
<organism evidence="1 3">
    <name type="scientific">Haloterrigena gelatinilytica</name>
    <dbReference type="NCBI Taxonomy" id="2741724"/>
    <lineage>
        <taxon>Archaea</taxon>
        <taxon>Methanobacteriati</taxon>
        <taxon>Methanobacteriota</taxon>
        <taxon>Stenosarchaea group</taxon>
        <taxon>Halobacteria</taxon>
        <taxon>Halobacteriales</taxon>
        <taxon>Natrialbaceae</taxon>
        <taxon>Haloterrigena</taxon>
    </lineage>
</organism>
<dbReference type="Proteomes" id="UP001016761">
    <property type="component" value="Unassembled WGS sequence"/>
</dbReference>